<dbReference type="EMBL" id="EQ974144">
    <property type="protein sequence ID" value="EEF32798.1"/>
    <property type="molecule type" value="Genomic_DNA"/>
</dbReference>
<keyword evidence="2" id="KW-1185">Reference proteome</keyword>
<organism evidence="1 2">
    <name type="scientific">Ricinus communis</name>
    <name type="common">Castor bean</name>
    <dbReference type="NCBI Taxonomy" id="3988"/>
    <lineage>
        <taxon>Eukaryota</taxon>
        <taxon>Viridiplantae</taxon>
        <taxon>Streptophyta</taxon>
        <taxon>Embryophyta</taxon>
        <taxon>Tracheophyta</taxon>
        <taxon>Spermatophyta</taxon>
        <taxon>Magnoliopsida</taxon>
        <taxon>eudicotyledons</taxon>
        <taxon>Gunneridae</taxon>
        <taxon>Pentapetalae</taxon>
        <taxon>rosids</taxon>
        <taxon>fabids</taxon>
        <taxon>Malpighiales</taxon>
        <taxon>Euphorbiaceae</taxon>
        <taxon>Acalyphoideae</taxon>
        <taxon>Acalypheae</taxon>
        <taxon>Ricinus</taxon>
    </lineage>
</organism>
<name>B9SU95_RICCO</name>
<proteinExistence type="predicted"/>
<evidence type="ECO:0000313" key="2">
    <source>
        <dbReference type="Proteomes" id="UP000008311"/>
    </source>
</evidence>
<sequence>MSVKEYHGWHLEISITVVEWREKKRMRQEEMFWHHKSILNWLKYGDQNSKFFHLSMIQWRQYNQISRIKSKQGRWIKGNKKIKR</sequence>
<dbReference type="AlphaFoldDB" id="B9SU95"/>
<accession>B9SU95</accession>
<gene>
    <name evidence="1" type="ORF">RCOM_0226690</name>
</gene>
<evidence type="ECO:0000313" key="1">
    <source>
        <dbReference type="EMBL" id="EEF32798.1"/>
    </source>
</evidence>
<feature type="non-terminal residue" evidence="1">
    <location>
        <position position="84"/>
    </location>
</feature>
<protein>
    <submittedName>
        <fullName evidence="1">Uncharacterized protein</fullName>
    </submittedName>
</protein>
<dbReference type="InParanoid" id="B9SU95"/>
<dbReference type="Proteomes" id="UP000008311">
    <property type="component" value="Unassembled WGS sequence"/>
</dbReference>
<reference evidence="2" key="1">
    <citation type="journal article" date="2010" name="Nat. Biotechnol.">
        <title>Draft genome sequence of the oilseed species Ricinus communis.</title>
        <authorList>
            <person name="Chan A.P."/>
            <person name="Crabtree J."/>
            <person name="Zhao Q."/>
            <person name="Lorenzi H."/>
            <person name="Orvis J."/>
            <person name="Puiu D."/>
            <person name="Melake-Berhan A."/>
            <person name="Jones K.M."/>
            <person name="Redman J."/>
            <person name="Chen G."/>
            <person name="Cahoon E.B."/>
            <person name="Gedil M."/>
            <person name="Stanke M."/>
            <person name="Haas B.J."/>
            <person name="Wortman J.R."/>
            <person name="Fraser-Liggett C.M."/>
            <person name="Ravel J."/>
            <person name="Rabinowicz P.D."/>
        </authorList>
    </citation>
    <scope>NUCLEOTIDE SEQUENCE [LARGE SCALE GENOMIC DNA]</scope>
    <source>
        <strain evidence="2">cv. Hale</strain>
    </source>
</reference>